<keyword evidence="2" id="KW-1185">Reference proteome</keyword>
<dbReference type="KEGG" id="vg:55617385"/>
<dbReference type="RefSeq" id="YP_009847013.1">
    <property type="nucleotide sequence ID" value="NC_048772.1"/>
</dbReference>
<organism evidence="1 2">
    <name type="scientific">Aeromonas phage 4L372XY</name>
    <dbReference type="NCBI Taxonomy" id="2588520"/>
    <lineage>
        <taxon>Viruses</taxon>
        <taxon>Duplodnaviria</taxon>
        <taxon>Heunggongvirae</taxon>
        <taxon>Uroviricota</taxon>
        <taxon>Caudoviricetes</taxon>
        <taxon>Plateaulakevirus</taxon>
        <taxon>Plateaulakevirus pv4L372XY</taxon>
    </lineage>
</organism>
<proteinExistence type="predicted"/>
<name>A0A5B9N602_9CAUD</name>
<evidence type="ECO:0000313" key="1">
    <source>
        <dbReference type="EMBL" id="QEG08929.1"/>
    </source>
</evidence>
<dbReference type="Proteomes" id="UP000325103">
    <property type="component" value="Segment"/>
</dbReference>
<dbReference type="GeneID" id="55617385"/>
<dbReference type="EMBL" id="MK813941">
    <property type="protein sequence ID" value="QEG08929.1"/>
    <property type="molecule type" value="Genomic_DNA"/>
</dbReference>
<protein>
    <submittedName>
        <fullName evidence="1">Uncharacterized protein</fullName>
    </submittedName>
</protein>
<accession>A0A5B9N602</accession>
<sequence>MNKLEIKQLLKFYGLETEYYISDGYIYNLEQLVNIQAQQIERLQNRLREIEPQRPMNEHHKIRIA</sequence>
<reference evidence="1 2" key="1">
    <citation type="submission" date="2019-04" db="EMBL/GenBank/DDBJ databases">
        <title>Nine Novel Phages from a Plateau Lake in Southwest China Provide Insights into Aeromonas Phage Diversity.</title>
        <authorList>
            <person name="Xiao W."/>
            <person name="Bai M."/>
            <person name="Wang Y."/>
            <person name="Cui X."/>
        </authorList>
    </citation>
    <scope>NUCLEOTIDE SEQUENCE [LARGE SCALE GENOMIC DNA]</scope>
</reference>
<evidence type="ECO:0000313" key="2">
    <source>
        <dbReference type="Proteomes" id="UP000325103"/>
    </source>
</evidence>
<gene>
    <name evidence="1" type="primary">4L372XY_214</name>
</gene>